<comment type="caution">
    <text evidence="1">The sequence shown here is derived from an EMBL/GenBank/DDBJ whole genome shotgun (WGS) entry which is preliminary data.</text>
</comment>
<evidence type="ECO:0000313" key="2">
    <source>
        <dbReference type="Proteomes" id="UP000634668"/>
    </source>
</evidence>
<reference evidence="1" key="1">
    <citation type="journal article" date="2014" name="Int. J. Syst. Evol. Microbiol.">
        <title>Complete genome sequence of Corynebacterium casei LMG S-19264T (=DSM 44701T), isolated from a smear-ripened cheese.</title>
        <authorList>
            <consortium name="US DOE Joint Genome Institute (JGI-PGF)"/>
            <person name="Walter F."/>
            <person name="Albersmeier A."/>
            <person name="Kalinowski J."/>
            <person name="Ruckert C."/>
        </authorList>
    </citation>
    <scope>NUCLEOTIDE SEQUENCE</scope>
    <source>
        <strain evidence="1">KCTC 12113</strain>
    </source>
</reference>
<gene>
    <name evidence="1" type="ORF">GCM10007383_39070</name>
</gene>
<dbReference type="SUPFAM" id="SSF50998">
    <property type="entry name" value="Quinoprotein alcohol dehydrogenase-like"/>
    <property type="match status" value="1"/>
</dbReference>
<keyword evidence="2" id="KW-1185">Reference proteome</keyword>
<accession>A0A918J6P6</accession>
<sequence length="315" mass="36206">MSQRKIILVILFFISINGFSQEYLFNHYTTVDGLSHNEVRKIVKDTDGFLWLGTQNGLNRFDGYRFEIFKNRPNDSTSLVGNKIYSLASSKHKLWVGTTNGISILDTRTLRIISAPEITKTLSSNAVFEIYHDGEENIWIFTGDKNYKIEGKTLTIKSCLPSYKMVTMARGEDGYFWIGTDKGLLKYDANRNVIIKTYNIGRYDIFSQNQVYTNDLGEVWTTVGDVLYIYQANKDKFIPMHSSKRLNAIGEHKSETVLFGSYGNGLLKYERRSGQFTSIISNPEKLNSLSSDDIYDVFVDEWIYWSMLTPLKPNQ</sequence>
<name>A0A918J6P6_9FLAO</name>
<dbReference type="Pfam" id="PF07494">
    <property type="entry name" value="Reg_prop"/>
    <property type="match status" value="1"/>
</dbReference>
<protein>
    <recommendedName>
        <fullName evidence="3">Hybrid sensor histidine kinase/response regulator</fullName>
    </recommendedName>
</protein>
<dbReference type="AlphaFoldDB" id="A0A918J6P6"/>
<organism evidence="1 2">
    <name type="scientific">Arenibacter certesii</name>
    <dbReference type="NCBI Taxonomy" id="228955"/>
    <lineage>
        <taxon>Bacteria</taxon>
        <taxon>Pseudomonadati</taxon>
        <taxon>Bacteroidota</taxon>
        <taxon>Flavobacteriia</taxon>
        <taxon>Flavobacteriales</taxon>
        <taxon>Flavobacteriaceae</taxon>
        <taxon>Arenibacter</taxon>
    </lineage>
</organism>
<proteinExistence type="predicted"/>
<dbReference type="Proteomes" id="UP000634668">
    <property type="component" value="Unassembled WGS sequence"/>
</dbReference>
<dbReference type="RefSeq" id="WP_026815003.1">
    <property type="nucleotide sequence ID" value="NZ_BMWP01000070.1"/>
</dbReference>
<reference evidence="1" key="2">
    <citation type="submission" date="2020-09" db="EMBL/GenBank/DDBJ databases">
        <authorList>
            <person name="Sun Q."/>
            <person name="Kim S."/>
        </authorList>
    </citation>
    <scope>NUCLEOTIDE SEQUENCE</scope>
    <source>
        <strain evidence="1">KCTC 12113</strain>
    </source>
</reference>
<dbReference type="InterPro" id="IPR011110">
    <property type="entry name" value="Reg_prop"/>
</dbReference>
<dbReference type="EMBL" id="BMWP01000070">
    <property type="protein sequence ID" value="GGW52124.1"/>
    <property type="molecule type" value="Genomic_DNA"/>
</dbReference>
<dbReference type="Gene3D" id="2.130.10.10">
    <property type="entry name" value="YVTN repeat-like/Quinoprotein amine dehydrogenase"/>
    <property type="match status" value="2"/>
</dbReference>
<evidence type="ECO:0000313" key="1">
    <source>
        <dbReference type="EMBL" id="GGW52124.1"/>
    </source>
</evidence>
<dbReference type="InterPro" id="IPR011047">
    <property type="entry name" value="Quinoprotein_ADH-like_sf"/>
</dbReference>
<dbReference type="InterPro" id="IPR015943">
    <property type="entry name" value="WD40/YVTN_repeat-like_dom_sf"/>
</dbReference>
<evidence type="ECO:0008006" key="3">
    <source>
        <dbReference type="Google" id="ProtNLM"/>
    </source>
</evidence>